<accession>A0AAV8DEM2</accession>
<dbReference type="GO" id="GO:0043531">
    <property type="term" value="F:ADP binding"/>
    <property type="evidence" value="ECO:0007669"/>
    <property type="project" value="InterPro"/>
</dbReference>
<dbReference type="Gene3D" id="1.10.10.10">
    <property type="entry name" value="Winged helix-like DNA-binding domain superfamily/Winged helix DNA-binding domain"/>
    <property type="match status" value="1"/>
</dbReference>
<dbReference type="InterPro" id="IPR002182">
    <property type="entry name" value="NB-ARC"/>
</dbReference>
<protein>
    <submittedName>
        <fullName evidence="4">Disease resistance protein RGA2</fullName>
    </submittedName>
</protein>
<dbReference type="InterPro" id="IPR044974">
    <property type="entry name" value="Disease_R_plants"/>
</dbReference>
<sequence>MDQALWFEKLIVLQELTFWDSEFKRLPSSLTKLSTLKILKLVSCTNLEWYPGDGMPPSLQQLILEKCSPQFMRICKPDGVCFFSCTDGVISQLLSHVPLVRIDGRRITSAKTSGSAELLIGGWFATAVINRVVMKAMKYKSDSKLGPLISRLASYESLVSEERMIPKNSLWLRLLKELVYEAEDVLDNMEAGFIKKKFQRKNKVIEFASSCLEMIISVYQHLYQPGDQNPVISDDNHRRLKNVLDWMDKIPDELVKLNYVSVYLVKRYDEREANSQLSKRHELFGREDQLYEILDMILGPESAGSSKQKEKRNNNENQRLLVIPIVGVGKTAFAQGVYCQSIIRKKFDLRAWLSVPHNFDVRRVMQELVNSFGGRQDMKIDISKNLSSIIDGKKFLVVLDDISHNIENQWDNLKYTLSRVSRGVVLITTQNQAFAQRVGTVDPIVLNPLTHEEFWNLVKHISYPAVWKKEDFWNIVNRISSGSSDDEESQYVLRKMNCSLRLLPLEAKIFGKLLRYFHDNDYYNIMNEWNRLSFVIESESKILPCIIFAYQHLDPSLRQCFAYCSLFPRNSLIDKDSLVRMWIAQNFIPGDNPDEMEDIGREWFHALVDLCFLQPVGDHGGYAISSLMHDLAVVISSDECFYLTDQSWDFHPSIRHLSVNTKYLDVLKRIPKENCIRSFFYFGLPDVEGMYSTIIEEVLPKLNSLRVLDLSCLLTKSKKLPCFVTENMPQLKISIP</sequence>
<dbReference type="InterPro" id="IPR032675">
    <property type="entry name" value="LRR_dom_sf"/>
</dbReference>
<dbReference type="Pfam" id="PF23559">
    <property type="entry name" value="WHD_DRP"/>
    <property type="match status" value="1"/>
</dbReference>
<dbReference type="AlphaFoldDB" id="A0AAV8DEM2"/>
<evidence type="ECO:0000259" key="2">
    <source>
        <dbReference type="Pfam" id="PF00931"/>
    </source>
</evidence>
<dbReference type="Pfam" id="PF00931">
    <property type="entry name" value="NB-ARC"/>
    <property type="match status" value="1"/>
</dbReference>
<dbReference type="Gene3D" id="3.40.50.300">
    <property type="entry name" value="P-loop containing nucleotide triphosphate hydrolases"/>
    <property type="match status" value="1"/>
</dbReference>
<dbReference type="PANTHER" id="PTHR23155:SF1205">
    <property type="entry name" value="DISEASE RESISTANCE PROTEIN RPM1"/>
    <property type="match status" value="1"/>
</dbReference>
<proteinExistence type="predicted"/>
<dbReference type="SUPFAM" id="SSF52540">
    <property type="entry name" value="P-loop containing nucleoside triphosphate hydrolases"/>
    <property type="match status" value="1"/>
</dbReference>
<gene>
    <name evidence="4" type="ORF">LUZ62_075345</name>
</gene>
<organism evidence="4 5">
    <name type="scientific">Rhynchospora pubera</name>
    <dbReference type="NCBI Taxonomy" id="906938"/>
    <lineage>
        <taxon>Eukaryota</taxon>
        <taxon>Viridiplantae</taxon>
        <taxon>Streptophyta</taxon>
        <taxon>Embryophyta</taxon>
        <taxon>Tracheophyta</taxon>
        <taxon>Spermatophyta</taxon>
        <taxon>Magnoliopsida</taxon>
        <taxon>Liliopsida</taxon>
        <taxon>Poales</taxon>
        <taxon>Cyperaceae</taxon>
        <taxon>Cyperoideae</taxon>
        <taxon>Rhynchosporeae</taxon>
        <taxon>Rhynchospora</taxon>
    </lineage>
</organism>
<dbReference type="InterPro" id="IPR036388">
    <property type="entry name" value="WH-like_DNA-bd_sf"/>
</dbReference>
<keyword evidence="1" id="KW-0611">Plant defense</keyword>
<evidence type="ECO:0000259" key="3">
    <source>
        <dbReference type="Pfam" id="PF23559"/>
    </source>
</evidence>
<dbReference type="InterPro" id="IPR058922">
    <property type="entry name" value="WHD_DRP"/>
</dbReference>
<dbReference type="InterPro" id="IPR027417">
    <property type="entry name" value="P-loop_NTPase"/>
</dbReference>
<feature type="domain" description="NB-ARC" evidence="2">
    <location>
        <begin position="315"/>
        <end position="463"/>
    </location>
</feature>
<comment type="caution">
    <text evidence="4">The sequence shown here is derived from an EMBL/GenBank/DDBJ whole genome shotgun (WGS) entry which is preliminary data.</text>
</comment>
<evidence type="ECO:0000256" key="1">
    <source>
        <dbReference type="ARBA" id="ARBA00022821"/>
    </source>
</evidence>
<feature type="domain" description="Disease resistance protein winged helix" evidence="3">
    <location>
        <begin position="566"/>
        <end position="632"/>
    </location>
</feature>
<keyword evidence="5" id="KW-1185">Reference proteome</keyword>
<dbReference type="PRINTS" id="PR00364">
    <property type="entry name" value="DISEASERSIST"/>
</dbReference>
<reference evidence="4" key="1">
    <citation type="submission" date="2022-08" db="EMBL/GenBank/DDBJ databases">
        <authorList>
            <person name="Marques A."/>
        </authorList>
    </citation>
    <scope>NUCLEOTIDE SEQUENCE</scope>
    <source>
        <strain evidence="4">RhyPub2mFocal</strain>
        <tissue evidence="4">Leaves</tissue>
    </source>
</reference>
<name>A0AAV8DEM2_9POAL</name>
<evidence type="ECO:0000313" key="5">
    <source>
        <dbReference type="Proteomes" id="UP001140206"/>
    </source>
</evidence>
<dbReference type="PANTHER" id="PTHR23155">
    <property type="entry name" value="DISEASE RESISTANCE PROTEIN RP"/>
    <property type="match status" value="1"/>
</dbReference>
<evidence type="ECO:0000313" key="4">
    <source>
        <dbReference type="EMBL" id="KAJ4764970.1"/>
    </source>
</evidence>
<dbReference type="Gene3D" id="3.80.10.10">
    <property type="entry name" value="Ribonuclease Inhibitor"/>
    <property type="match status" value="1"/>
</dbReference>
<dbReference type="GO" id="GO:0098542">
    <property type="term" value="P:defense response to other organism"/>
    <property type="evidence" value="ECO:0007669"/>
    <property type="project" value="TreeGrafter"/>
</dbReference>
<dbReference type="SUPFAM" id="SSF52058">
    <property type="entry name" value="L domain-like"/>
    <property type="match status" value="1"/>
</dbReference>
<dbReference type="EMBL" id="JAMFTS010000004">
    <property type="protein sequence ID" value="KAJ4764970.1"/>
    <property type="molecule type" value="Genomic_DNA"/>
</dbReference>
<dbReference type="Proteomes" id="UP001140206">
    <property type="component" value="Chromosome 4"/>
</dbReference>